<dbReference type="InterPro" id="IPR001229">
    <property type="entry name" value="Jacalin-like_lectin_dom"/>
</dbReference>
<comment type="caution">
    <text evidence="2">The sequence shown here is derived from an EMBL/GenBank/DDBJ whole genome shotgun (WGS) entry which is preliminary data.</text>
</comment>
<dbReference type="PROSITE" id="PS51752">
    <property type="entry name" value="JACALIN_LECTIN"/>
    <property type="match status" value="2"/>
</dbReference>
<proteinExistence type="predicted"/>
<accession>A0A8K1CHT7</accession>
<dbReference type="Gene3D" id="2.100.10.30">
    <property type="entry name" value="Jacalin-like lectin domain"/>
    <property type="match status" value="2"/>
</dbReference>
<dbReference type="PANTHER" id="PTHR21054:SF2">
    <property type="entry name" value="MIP04191P"/>
    <property type="match status" value="1"/>
</dbReference>
<dbReference type="Pfam" id="PF12044">
    <property type="entry name" value="Metallopep"/>
    <property type="match status" value="1"/>
</dbReference>
<dbReference type="PANTHER" id="PTHR21054">
    <property type="entry name" value="ZINC METALLOPROTEINASE-RELATED"/>
    <property type="match status" value="1"/>
</dbReference>
<dbReference type="AlphaFoldDB" id="A0A8K1CHT7"/>
<dbReference type="InterPro" id="IPR053002">
    <property type="entry name" value="Metalloproteinase_M10B"/>
</dbReference>
<organism evidence="2 3">
    <name type="scientific">Pythium oligandrum</name>
    <name type="common">Mycoparasitic fungus</name>
    <dbReference type="NCBI Taxonomy" id="41045"/>
    <lineage>
        <taxon>Eukaryota</taxon>
        <taxon>Sar</taxon>
        <taxon>Stramenopiles</taxon>
        <taxon>Oomycota</taxon>
        <taxon>Peronosporomycetes</taxon>
        <taxon>Pythiales</taxon>
        <taxon>Pythiaceae</taxon>
        <taxon>Pythium</taxon>
    </lineage>
</organism>
<dbReference type="InterPro" id="IPR036404">
    <property type="entry name" value="Jacalin-like_lectin_dom_sf"/>
</dbReference>
<feature type="domain" description="Jacalin-type lectin" evidence="1">
    <location>
        <begin position="398"/>
        <end position="540"/>
    </location>
</feature>
<dbReference type="SUPFAM" id="SSF55486">
    <property type="entry name" value="Metalloproteases ('zincins'), catalytic domain"/>
    <property type="match status" value="1"/>
</dbReference>
<dbReference type="Proteomes" id="UP000794436">
    <property type="component" value="Unassembled WGS sequence"/>
</dbReference>
<dbReference type="InterPro" id="IPR021917">
    <property type="entry name" value="Unchr_Zn-peptidase-like"/>
</dbReference>
<dbReference type="OrthoDB" id="74460at2759"/>
<reference evidence="2" key="1">
    <citation type="submission" date="2019-03" db="EMBL/GenBank/DDBJ databases">
        <title>Long read genome sequence of the mycoparasitic Pythium oligandrum ATCC 38472 isolated from sugarbeet rhizosphere.</title>
        <authorList>
            <person name="Gaulin E."/>
        </authorList>
    </citation>
    <scope>NUCLEOTIDE SEQUENCE</scope>
    <source>
        <strain evidence="2">ATCC 38472_TT</strain>
    </source>
</reference>
<name>A0A8K1CHT7_PYTOL</name>
<keyword evidence="3" id="KW-1185">Reference proteome</keyword>
<evidence type="ECO:0000313" key="2">
    <source>
        <dbReference type="EMBL" id="TMW63319.1"/>
    </source>
</evidence>
<dbReference type="EMBL" id="SPLM01000072">
    <property type="protein sequence ID" value="TMW63319.1"/>
    <property type="molecule type" value="Genomic_DNA"/>
</dbReference>
<protein>
    <recommendedName>
        <fullName evidence="1">Jacalin-type lectin domain-containing protein</fullName>
    </recommendedName>
</protein>
<evidence type="ECO:0000313" key="3">
    <source>
        <dbReference type="Proteomes" id="UP000794436"/>
    </source>
</evidence>
<gene>
    <name evidence="2" type="ORF">Poli38472_002260</name>
</gene>
<feature type="domain" description="Jacalin-type lectin" evidence="1">
    <location>
        <begin position="555"/>
        <end position="700"/>
    </location>
</feature>
<evidence type="ECO:0000259" key="1">
    <source>
        <dbReference type="PROSITE" id="PS51752"/>
    </source>
</evidence>
<sequence>MMATTDAILVHNVTEYEVLPHPLVVLDGVVNAMPSLMLSPEEWFIEARLDASRFCYFPVTATGRFKALVLLPAPGKYEVTLRMGMHCSRVLNIEYRPPVSRYVVKFYYQKSADGHSHGFDAPPGTDNSDRAAMDKIRFNALLLQTATAEMFRNAGLPRKTFAVEFATDGLPMVHLLQTTFTNEHARSIHDQELIKLVEKDIKAGGFDNHHELEFKHAVILGCSTFNPSTQKPEGHTALGGGKVGIFGSCGLHTWPRHLGEVSACCLNNSRIDKSHLFDDSAYRGTFWANFSTGIGAFIHELGHTFGLGHSTTGIMGRGFDDMNHLFCAFEADHHVHEPAFYHDFGDGRLHLNHQVLKEVTGPNGAHWHMGSALQLIHCPWIAGEAKRSTRGPSVRWNKNIRGPVGYGTYDGEQKDFNQKHEDVERVDLGAVKIRANSFMEKIKCYTRSQIASKSAKNIRSTDDKYWLVLQDNEYVTRVEVRAMCWIDGMRIHTNLRSTRWFGGFGGQLHVLQPDEGFKIHGFFGSRGNSYVGKLGVYCSPITENAPTLPGSRSYVPVSGTIGTIDKVGLGYAEGPHQDFSYRDIPIAAVAIKCGDFVDNIRLVTPEEHNAGSTETDRETYVMGEHVWALLPGEYIVNVQVRSGHWLDAVRFKTNLRKSPWFGGDGGEKHKLVGPTGTRISGIYGTRGASVVDSLGGFYCAITNSDSVPLPQVMHQLSALSDIPFSLLGATQQVPPIIMGDAPFASNARGVVVAVQDNRVQYVNSFDSMEAKQNLVRELETFVYAGAQLFSFSLRSGESLIQMDASVDYSTGSPAIVGVCFHSSTRCSSWFGTYIDTSLHFVMAPHGSVIKSVRSSPGASSVVDLLGEFSPRSSPSSVEMYEINGVREDAGTYDIRLVSQSDFGIESVLLLKKRNDEDLDHHAWQWKQPHVPYPQRWCLPQKMLEYHVHDDREGTDKKTLLHREYVVGGVDVGGAFSKAGSPPRL</sequence>
<dbReference type="SUPFAM" id="SSF51101">
    <property type="entry name" value="Mannose-binding lectins"/>
    <property type="match status" value="2"/>
</dbReference>
<dbReference type="Pfam" id="PF01419">
    <property type="entry name" value="Jacalin"/>
    <property type="match status" value="2"/>
</dbReference>